<dbReference type="EMBL" id="JAQQWI010000007">
    <property type="protein sequence ID" value="KAK8029175.1"/>
    <property type="molecule type" value="Genomic_DNA"/>
</dbReference>
<gene>
    <name evidence="2" type="ORF">PG991_006231</name>
</gene>
<evidence type="ECO:0000313" key="3">
    <source>
        <dbReference type="Proteomes" id="UP001396898"/>
    </source>
</evidence>
<organism evidence="2 3">
    <name type="scientific">Apiospora marii</name>
    <dbReference type="NCBI Taxonomy" id="335849"/>
    <lineage>
        <taxon>Eukaryota</taxon>
        <taxon>Fungi</taxon>
        <taxon>Dikarya</taxon>
        <taxon>Ascomycota</taxon>
        <taxon>Pezizomycotina</taxon>
        <taxon>Sordariomycetes</taxon>
        <taxon>Xylariomycetidae</taxon>
        <taxon>Amphisphaeriales</taxon>
        <taxon>Apiosporaceae</taxon>
        <taxon>Apiospora</taxon>
    </lineage>
</organism>
<dbReference type="Proteomes" id="UP001396898">
    <property type="component" value="Unassembled WGS sequence"/>
</dbReference>
<name>A0ABR1SCR4_9PEZI</name>
<keyword evidence="3" id="KW-1185">Reference proteome</keyword>
<feature type="region of interest" description="Disordered" evidence="1">
    <location>
        <begin position="60"/>
        <end position="87"/>
    </location>
</feature>
<comment type="caution">
    <text evidence="2">The sequence shown here is derived from an EMBL/GenBank/DDBJ whole genome shotgun (WGS) entry which is preliminary data.</text>
</comment>
<evidence type="ECO:0000256" key="1">
    <source>
        <dbReference type="SAM" id="MobiDB-lite"/>
    </source>
</evidence>
<accession>A0ABR1SCR4</accession>
<evidence type="ECO:0000313" key="2">
    <source>
        <dbReference type="EMBL" id="KAK8029175.1"/>
    </source>
</evidence>
<feature type="compositionally biased region" description="Basic and acidic residues" evidence="1">
    <location>
        <begin position="60"/>
        <end position="70"/>
    </location>
</feature>
<protein>
    <submittedName>
        <fullName evidence="2">Uncharacterized protein</fullName>
    </submittedName>
</protein>
<reference evidence="2 3" key="1">
    <citation type="submission" date="2023-01" db="EMBL/GenBank/DDBJ databases">
        <title>Analysis of 21 Apiospora genomes using comparative genomics revels a genus with tremendous synthesis potential of carbohydrate active enzymes and secondary metabolites.</title>
        <authorList>
            <person name="Sorensen T."/>
        </authorList>
    </citation>
    <scope>NUCLEOTIDE SEQUENCE [LARGE SCALE GENOMIC DNA]</scope>
    <source>
        <strain evidence="2 3">CBS 20057</strain>
    </source>
</reference>
<sequence length="136" mass="14745">MGDGKTRTLLDPEIYASADKAAFPPLPCNDRELASHFPLWQLSFLLEEFPQRGRRVFDSKARERRPECVEPQRAAEASVKHGGEGDESNAHCNQPLLLIGIWNGIGHCGGAEGSGIGDAVPAPAEANLDVIWNISI</sequence>
<proteinExistence type="predicted"/>